<dbReference type="InterPro" id="IPR002052">
    <property type="entry name" value="DNA_methylase_N6_adenine_CS"/>
</dbReference>
<feature type="domain" description="MmeI-like N-terminal" evidence="6">
    <location>
        <begin position="12"/>
        <end position="180"/>
    </location>
</feature>
<reference evidence="11 12" key="1">
    <citation type="submission" date="2017-02" db="EMBL/GenBank/DDBJ databases">
        <title>Draft genome sequence of Haemophilus felis CCUG 31170 type strain.</title>
        <authorList>
            <person name="Engstrom-Jakobsson H."/>
            <person name="Salva-Serra F."/>
            <person name="Thorell K."/>
            <person name="Gonzales-Siles L."/>
            <person name="Karlsson R."/>
            <person name="Boulund F."/>
            <person name="Engstrand L."/>
            <person name="Kristiansson E."/>
            <person name="Moore E."/>
        </authorList>
    </citation>
    <scope>NUCLEOTIDE SEQUENCE [LARGE SCALE GENOMIC DNA]</scope>
    <source>
        <strain evidence="11 12">CCUG 31170</strain>
    </source>
</reference>
<evidence type="ECO:0000259" key="10">
    <source>
        <dbReference type="Pfam" id="PF20473"/>
    </source>
</evidence>
<evidence type="ECO:0000256" key="4">
    <source>
        <dbReference type="ARBA" id="ARBA00047942"/>
    </source>
</evidence>
<dbReference type="PANTHER" id="PTHR33841:SF1">
    <property type="entry name" value="DNA METHYLTRANSFERASE A"/>
    <property type="match status" value="1"/>
</dbReference>
<dbReference type="Proteomes" id="UP000190023">
    <property type="component" value="Unassembled WGS sequence"/>
</dbReference>
<dbReference type="InterPro" id="IPR046819">
    <property type="entry name" value="MmeI_hel"/>
</dbReference>
<evidence type="ECO:0000259" key="9">
    <source>
        <dbReference type="Pfam" id="PF20467"/>
    </source>
</evidence>
<proteinExistence type="predicted"/>
<keyword evidence="2 11" id="KW-0489">Methyltransferase</keyword>
<keyword evidence="12" id="KW-1185">Reference proteome</keyword>
<feature type="domain" description="MmeI-like DNA-methyltransferase" evidence="10">
    <location>
        <begin position="340"/>
        <end position="588"/>
    </location>
</feature>
<accession>A0A1T0BC21</accession>
<dbReference type="SUPFAM" id="SSF53335">
    <property type="entry name" value="S-adenosyl-L-methionine-dependent methyltransferases"/>
    <property type="match status" value="1"/>
</dbReference>
<dbReference type="InterPro" id="IPR046818">
    <property type="entry name" value="MmeI_C"/>
</dbReference>
<dbReference type="GO" id="GO:0009007">
    <property type="term" value="F:site-specific DNA-methyltransferase (adenine-specific) activity"/>
    <property type="evidence" value="ECO:0007669"/>
    <property type="project" value="UniProtKB-EC"/>
</dbReference>
<keyword evidence="5" id="KW-0175">Coiled coil</keyword>
<dbReference type="Pfam" id="PF20473">
    <property type="entry name" value="MmeI_Mtase"/>
    <property type="match status" value="1"/>
</dbReference>
<dbReference type="InterPro" id="IPR046820">
    <property type="entry name" value="MmeI_TRD"/>
</dbReference>
<keyword evidence="3" id="KW-0808">Transferase</keyword>
<dbReference type="Pfam" id="PF20464">
    <property type="entry name" value="MmeI_N"/>
    <property type="match status" value="1"/>
</dbReference>
<evidence type="ECO:0000256" key="2">
    <source>
        <dbReference type="ARBA" id="ARBA00022603"/>
    </source>
</evidence>
<comment type="caution">
    <text evidence="11">The sequence shown here is derived from an EMBL/GenBank/DDBJ whole genome shotgun (WGS) entry which is preliminary data.</text>
</comment>
<name>A0A1T0BC21_9PAST</name>
<dbReference type="STRING" id="123822.B0188_00695"/>
<dbReference type="EMBL" id="MUYB01000001">
    <property type="protein sequence ID" value="OOS07675.1"/>
    <property type="molecule type" value="Genomic_DNA"/>
</dbReference>
<evidence type="ECO:0000313" key="12">
    <source>
        <dbReference type="Proteomes" id="UP000190023"/>
    </source>
</evidence>
<dbReference type="GO" id="GO:0032259">
    <property type="term" value="P:methylation"/>
    <property type="evidence" value="ECO:0007669"/>
    <property type="project" value="UniProtKB-KW"/>
</dbReference>
<feature type="coiled-coil region" evidence="5">
    <location>
        <begin position="70"/>
        <end position="97"/>
    </location>
</feature>
<evidence type="ECO:0000256" key="5">
    <source>
        <dbReference type="SAM" id="Coils"/>
    </source>
</evidence>
<comment type="catalytic activity">
    <reaction evidence="4">
        <text>a 2'-deoxyadenosine in DNA + S-adenosyl-L-methionine = an N(6)-methyl-2'-deoxyadenosine in DNA + S-adenosyl-L-homocysteine + H(+)</text>
        <dbReference type="Rhea" id="RHEA:15197"/>
        <dbReference type="Rhea" id="RHEA-COMP:12418"/>
        <dbReference type="Rhea" id="RHEA-COMP:12419"/>
        <dbReference type="ChEBI" id="CHEBI:15378"/>
        <dbReference type="ChEBI" id="CHEBI:57856"/>
        <dbReference type="ChEBI" id="CHEBI:59789"/>
        <dbReference type="ChEBI" id="CHEBI:90615"/>
        <dbReference type="ChEBI" id="CHEBI:90616"/>
        <dbReference type="EC" id="2.1.1.72"/>
    </reaction>
</comment>
<dbReference type="Pfam" id="PF20465">
    <property type="entry name" value="MmeI_hel"/>
    <property type="match status" value="1"/>
</dbReference>
<sequence length="957" mass="109068">MPHLTPNEKRTRANAFVKKWQNETREEAEAKSFWDDFFQIFGLERYQIARYEYNIARQNRASGFIDVFWAGHLLCEHKSAKKDLNKAEEQAMGYIDELRRRSPEDVPPRVIICDFARFRLLNLDTDERLEFSIQELPDFIVKKRAFDFMDGIQHHLKTEEEAANIQAAEAMGELYKALAADHGNSHELKLFLIRLLFCFFADDSRIFEPNQFENYLRQYTAVDGSDLGAKLNELFSVLNTPFEQRPARMNEDLKAFEYINGNLFGDNLPLFYFDSELRAKLLDCSHRDWQFISPEIFGSLFQSVMDSQERREAGAHYTEKANILKLIKPLFLDELRAEFQKVKKKQADLQKFYKKISNLRFLDPACGCGNFLIVAFDELRQLEDDIIDALYFKKNDNFALDYGVTVQCHLSQFHGIELDEFPSQIAKVAMWLVNHQCNLRTHDRFGESVTAVSVPLTDEAHIVNDNALSVDWAEVDYIFGNPPFIGKTYQTAEQKADQKRLCGEIKNFASLDYVCNWYVKAAHIMAENSNVKTAFVSTNSICQGEQVPVLWGHLLKQGVAIDFAYRTFQWTSSAKGKAAVHCVIVGFSVSVVDCDTSAVELVETTCASTSSASAPTKRLFTTDASGEISEKICQHINPYLIDAPNVIIDKAKKVISGEAEMVYGNKPTDGGNLLMNTEEMQTLVQKEPLAKKYIRPFLGADEFINGKERWCLWFADVPEVLLNQDLQKMPQVAQRIEKVRQMRLASPKVATQKGAETAHLFDEIRQPTSGNYLIIPSVSSETRQFILIDYVESQVINSNANFSLPNATLYHFGILCSTMHNAFMRTVAGRLESRYRYSNTIVYNNFPFPFSFEERQGGNAHLAKHIAAIETAAQAILDARDFYRQQAADYNQKIANGDAKGDPIAPPSLADFYRTNSHWDKLHQAHTALDKAVDTAYGYQGNPNDEERVAFLFGRMG</sequence>
<feature type="domain" description="MmeI-like target recognition" evidence="8">
    <location>
        <begin position="642"/>
        <end position="849"/>
    </location>
</feature>
<evidence type="ECO:0000256" key="1">
    <source>
        <dbReference type="ARBA" id="ARBA00011900"/>
    </source>
</evidence>
<evidence type="ECO:0000256" key="3">
    <source>
        <dbReference type="ARBA" id="ARBA00022679"/>
    </source>
</evidence>
<dbReference type="PRINTS" id="PR00507">
    <property type="entry name" value="N12N6MTFRASE"/>
</dbReference>
<dbReference type="OrthoDB" id="9782445at2"/>
<feature type="domain" description="MmeI-like helicase spacer" evidence="7">
    <location>
        <begin position="186"/>
        <end position="264"/>
    </location>
</feature>
<dbReference type="InterPro" id="IPR029063">
    <property type="entry name" value="SAM-dependent_MTases_sf"/>
</dbReference>
<dbReference type="InterPro" id="IPR046816">
    <property type="entry name" value="MmeI_Mtase"/>
</dbReference>
<evidence type="ECO:0000259" key="8">
    <source>
        <dbReference type="Pfam" id="PF20466"/>
    </source>
</evidence>
<dbReference type="PANTHER" id="PTHR33841">
    <property type="entry name" value="DNA METHYLTRANSFERASE YEEA-RELATED"/>
    <property type="match status" value="1"/>
</dbReference>
<dbReference type="PROSITE" id="PS00092">
    <property type="entry name" value="N6_MTASE"/>
    <property type="match status" value="1"/>
</dbReference>
<feature type="domain" description="MmeI-like C-terminal" evidence="9">
    <location>
        <begin position="908"/>
        <end position="954"/>
    </location>
</feature>
<dbReference type="Gene3D" id="3.40.50.150">
    <property type="entry name" value="Vaccinia Virus protein VP39"/>
    <property type="match status" value="1"/>
</dbReference>
<dbReference type="Pfam" id="PF20467">
    <property type="entry name" value="MmeI_C"/>
    <property type="match status" value="1"/>
</dbReference>
<dbReference type="InterPro" id="IPR046817">
    <property type="entry name" value="MmeI_N"/>
</dbReference>
<protein>
    <recommendedName>
        <fullName evidence="1">site-specific DNA-methyltransferase (adenine-specific)</fullName>
        <ecNumber evidence="1">2.1.1.72</ecNumber>
    </recommendedName>
</protein>
<evidence type="ECO:0000259" key="7">
    <source>
        <dbReference type="Pfam" id="PF20465"/>
    </source>
</evidence>
<organism evidence="11 12">
    <name type="scientific">[Haemophilus] felis</name>
    <dbReference type="NCBI Taxonomy" id="123822"/>
    <lineage>
        <taxon>Bacteria</taxon>
        <taxon>Pseudomonadati</taxon>
        <taxon>Pseudomonadota</taxon>
        <taxon>Gammaproteobacteria</taxon>
        <taxon>Pasteurellales</taxon>
        <taxon>Pasteurellaceae</taxon>
    </lineage>
</organism>
<evidence type="ECO:0000259" key="6">
    <source>
        <dbReference type="Pfam" id="PF20464"/>
    </source>
</evidence>
<dbReference type="EC" id="2.1.1.72" evidence="1"/>
<dbReference type="GO" id="GO:0003676">
    <property type="term" value="F:nucleic acid binding"/>
    <property type="evidence" value="ECO:0007669"/>
    <property type="project" value="InterPro"/>
</dbReference>
<dbReference type="InterPro" id="IPR050953">
    <property type="entry name" value="N4_N6_ade-DNA_methylase"/>
</dbReference>
<evidence type="ECO:0000313" key="11">
    <source>
        <dbReference type="EMBL" id="OOS07675.1"/>
    </source>
</evidence>
<dbReference type="AlphaFoldDB" id="A0A1T0BC21"/>
<gene>
    <name evidence="11" type="ORF">B0188_00695</name>
</gene>
<dbReference type="Pfam" id="PF20466">
    <property type="entry name" value="MmeI_TRD"/>
    <property type="match status" value="1"/>
</dbReference>